<dbReference type="Gene3D" id="3.40.190.10">
    <property type="entry name" value="Periplasmic binding protein-like II"/>
    <property type="match status" value="2"/>
</dbReference>
<dbReference type="InterPro" id="IPR018313">
    <property type="entry name" value="SBP_3_CS"/>
</dbReference>
<dbReference type="InterPro" id="IPR001320">
    <property type="entry name" value="Iontro_rcpt_C"/>
</dbReference>
<dbReference type="GO" id="GO:0015276">
    <property type="term" value="F:ligand-gated monoatomic ion channel activity"/>
    <property type="evidence" value="ECO:0007669"/>
    <property type="project" value="InterPro"/>
</dbReference>
<dbReference type="GO" id="GO:0030313">
    <property type="term" value="C:cell envelope"/>
    <property type="evidence" value="ECO:0007669"/>
    <property type="project" value="UniProtKB-SubCell"/>
</dbReference>
<evidence type="ECO:0000313" key="8">
    <source>
        <dbReference type="EMBL" id="KFJ03765.1"/>
    </source>
</evidence>
<dbReference type="PROSITE" id="PS51257">
    <property type="entry name" value="PROKAR_LIPOPROTEIN"/>
    <property type="match status" value="1"/>
</dbReference>
<protein>
    <submittedName>
        <fullName evidence="8">ABC transporter permease</fullName>
        <ecNumber evidence="8">4.2.1.51</ecNumber>
        <ecNumber evidence="8">4.2.1.91</ecNumber>
    </submittedName>
</protein>
<dbReference type="PANTHER" id="PTHR35936:SF17">
    <property type="entry name" value="ARGININE-BINDING EXTRACELLULAR PROTEIN ARTP"/>
    <property type="match status" value="1"/>
</dbReference>
<comment type="caution">
    <text evidence="8">The sequence shown here is derived from an EMBL/GenBank/DDBJ whole genome shotgun (WGS) entry which is preliminary data.</text>
</comment>
<dbReference type="STRING" id="77635.BISU_0242"/>
<dbReference type="SMART" id="SM00062">
    <property type="entry name" value="PBPb"/>
    <property type="match status" value="1"/>
</dbReference>
<keyword evidence="3 5" id="KW-0732">Signal</keyword>
<feature type="domain" description="Ionotropic glutamate receptor C-terminal" evidence="7">
    <location>
        <begin position="35"/>
        <end position="249"/>
    </location>
</feature>
<organism evidence="8 9">
    <name type="scientific">Bifidobacterium subtile</name>
    <dbReference type="NCBI Taxonomy" id="77635"/>
    <lineage>
        <taxon>Bacteria</taxon>
        <taxon>Bacillati</taxon>
        <taxon>Actinomycetota</taxon>
        <taxon>Actinomycetes</taxon>
        <taxon>Bifidobacteriales</taxon>
        <taxon>Bifidobacteriaceae</taxon>
        <taxon>Bifidobacterium</taxon>
    </lineage>
</organism>
<keyword evidence="9" id="KW-1185">Reference proteome</keyword>
<evidence type="ECO:0000256" key="4">
    <source>
        <dbReference type="RuleBase" id="RU003744"/>
    </source>
</evidence>
<dbReference type="Proteomes" id="UP000029055">
    <property type="component" value="Unassembled WGS sequence"/>
</dbReference>
<evidence type="ECO:0000256" key="3">
    <source>
        <dbReference type="ARBA" id="ARBA00022729"/>
    </source>
</evidence>
<dbReference type="EMBL" id="JGZR01000006">
    <property type="protein sequence ID" value="KFJ03765.1"/>
    <property type="molecule type" value="Genomic_DNA"/>
</dbReference>
<dbReference type="SMART" id="SM00079">
    <property type="entry name" value="PBPe"/>
    <property type="match status" value="1"/>
</dbReference>
<dbReference type="eggNOG" id="COG0834">
    <property type="taxonomic scope" value="Bacteria"/>
</dbReference>
<dbReference type="GO" id="GO:0004664">
    <property type="term" value="F:prephenate dehydratase activity"/>
    <property type="evidence" value="ECO:0007669"/>
    <property type="project" value="UniProtKB-EC"/>
</dbReference>
<evidence type="ECO:0000256" key="5">
    <source>
        <dbReference type="SAM" id="SignalP"/>
    </source>
</evidence>
<dbReference type="AlphaFoldDB" id="A0A087E7L4"/>
<name>A0A087E7L4_9BIFI</name>
<dbReference type="InterPro" id="IPR001638">
    <property type="entry name" value="Solute-binding_3/MltF_N"/>
</dbReference>
<evidence type="ECO:0000259" key="7">
    <source>
        <dbReference type="SMART" id="SM00079"/>
    </source>
</evidence>
<dbReference type="GO" id="GO:0016020">
    <property type="term" value="C:membrane"/>
    <property type="evidence" value="ECO:0007669"/>
    <property type="project" value="InterPro"/>
</dbReference>
<evidence type="ECO:0000259" key="6">
    <source>
        <dbReference type="SMART" id="SM00062"/>
    </source>
</evidence>
<dbReference type="SUPFAM" id="SSF53850">
    <property type="entry name" value="Periplasmic binding protein-like II"/>
    <property type="match status" value="1"/>
</dbReference>
<evidence type="ECO:0000256" key="1">
    <source>
        <dbReference type="ARBA" id="ARBA00004196"/>
    </source>
</evidence>
<dbReference type="PROSITE" id="PS01039">
    <property type="entry name" value="SBP_BACTERIAL_3"/>
    <property type="match status" value="1"/>
</dbReference>
<sequence>MRKKIAAIAVAALTVVSMLSGCGSSGQSGAQSGGTLTVGTDATFQPFEYQENGKYKGFDIDLMQAMAKKAGYEKVEWVNTAFKGLIPGLLSKKFDVAASAIYITPERQQQIDFTNTYYPGGLAIMVPAGNTTVKDRSDLAGKTVAVQTGTKSVEWLKQNEPQAKIVEVESNSEMFLQVASGKSDVAVTGKPAAKAYAKTNPKVKVIDKTLTTEEYGFGVRKEDSQLKEKLNKALKDVKADGEYDKIMAKYF</sequence>
<dbReference type="Pfam" id="PF00497">
    <property type="entry name" value="SBP_bac_3"/>
    <property type="match status" value="1"/>
</dbReference>
<proteinExistence type="inferred from homology"/>
<feature type="chain" id="PRO_5039273117" evidence="5">
    <location>
        <begin position="22"/>
        <end position="251"/>
    </location>
</feature>
<reference evidence="8 9" key="1">
    <citation type="submission" date="2014-03" db="EMBL/GenBank/DDBJ databases">
        <title>Genomics of Bifidobacteria.</title>
        <authorList>
            <person name="Ventura M."/>
            <person name="Milani C."/>
            <person name="Lugli G.A."/>
        </authorList>
    </citation>
    <scope>NUCLEOTIDE SEQUENCE [LARGE SCALE GENOMIC DNA]</scope>
    <source>
        <strain evidence="8 9">LMG 11597</strain>
    </source>
</reference>
<gene>
    <name evidence="8" type="ORF">BISU_0242</name>
</gene>
<evidence type="ECO:0000256" key="2">
    <source>
        <dbReference type="ARBA" id="ARBA00010333"/>
    </source>
</evidence>
<dbReference type="EC" id="4.2.1.91" evidence="8"/>
<dbReference type="PANTHER" id="PTHR35936">
    <property type="entry name" value="MEMBRANE-BOUND LYTIC MUREIN TRANSGLYCOSYLASE F"/>
    <property type="match status" value="1"/>
</dbReference>
<comment type="subcellular location">
    <subcellularLocation>
        <location evidence="1">Cell envelope</location>
    </subcellularLocation>
</comment>
<feature type="domain" description="Solute-binding protein family 3/N-terminal" evidence="6">
    <location>
        <begin position="35"/>
        <end position="251"/>
    </location>
</feature>
<dbReference type="GO" id="GO:0047769">
    <property type="term" value="F:arogenate dehydratase activity"/>
    <property type="evidence" value="ECO:0007669"/>
    <property type="project" value="UniProtKB-EC"/>
</dbReference>
<evidence type="ECO:0000313" key="9">
    <source>
        <dbReference type="Proteomes" id="UP000029055"/>
    </source>
</evidence>
<dbReference type="EC" id="4.2.1.51" evidence="8"/>
<feature type="signal peptide" evidence="5">
    <location>
        <begin position="1"/>
        <end position="21"/>
    </location>
</feature>
<comment type="similarity">
    <text evidence="2 4">Belongs to the bacterial solute-binding protein 3 family.</text>
</comment>
<accession>A0A087E7L4</accession>
<keyword evidence="8" id="KW-0456">Lyase</keyword>